<comment type="caution">
    <text evidence="3">The sequence shown here is derived from an EMBL/GenBank/DDBJ whole genome shotgun (WGS) entry which is preliminary data.</text>
</comment>
<reference evidence="3 4" key="1">
    <citation type="submission" date="2020-11" db="EMBL/GenBank/DDBJ databases">
        <title>Draft Genome Sequence and Secondary Metabolite Biosynthetic Potential of the Lysobacter niastensis Type strain DSM 18481.</title>
        <authorList>
            <person name="Turrini P."/>
            <person name="Artuso I."/>
            <person name="Tescari M."/>
            <person name="Lugli G.A."/>
            <person name="Frangipani E."/>
            <person name="Ventura M."/>
            <person name="Visca P."/>
        </authorList>
    </citation>
    <scope>NUCLEOTIDE SEQUENCE [LARGE SCALE GENOMIC DNA]</scope>
    <source>
        <strain evidence="3 4">DSM 18481</strain>
    </source>
</reference>
<dbReference type="Gene3D" id="1.10.390.10">
    <property type="entry name" value="Neutral Protease Domain 2"/>
    <property type="match status" value="1"/>
</dbReference>
<keyword evidence="1" id="KW-0732">Signal</keyword>
<evidence type="ECO:0000259" key="2">
    <source>
        <dbReference type="Pfam" id="PF05299"/>
    </source>
</evidence>
<dbReference type="PROSITE" id="PS51257">
    <property type="entry name" value="PROKAR_LIPOPROTEIN"/>
    <property type="match status" value="1"/>
</dbReference>
<feature type="signal peptide" evidence="1">
    <location>
        <begin position="1"/>
        <end position="23"/>
    </location>
</feature>
<dbReference type="Proteomes" id="UP001429984">
    <property type="component" value="Unassembled WGS sequence"/>
</dbReference>
<accession>A0ABS0B479</accession>
<evidence type="ECO:0000313" key="3">
    <source>
        <dbReference type="EMBL" id="MBF6023371.1"/>
    </source>
</evidence>
<dbReference type="Pfam" id="PF05299">
    <property type="entry name" value="Peptidase_M61"/>
    <property type="match status" value="1"/>
</dbReference>
<keyword evidence="4" id="KW-1185">Reference proteome</keyword>
<feature type="domain" description="Peptidase M61 catalytic" evidence="2">
    <location>
        <begin position="158"/>
        <end position="196"/>
    </location>
</feature>
<name>A0ABS0B479_9GAMM</name>
<gene>
    <name evidence="3" type="ORF">IU514_04925</name>
</gene>
<dbReference type="InterPro" id="IPR027268">
    <property type="entry name" value="Peptidase_M4/M1_CTD_sf"/>
</dbReference>
<feature type="chain" id="PRO_5045521638" description="Peptidase M61 catalytic domain-containing protein" evidence="1">
    <location>
        <begin position="24"/>
        <end position="335"/>
    </location>
</feature>
<dbReference type="InterPro" id="IPR007963">
    <property type="entry name" value="Peptidase_M61_catalytic"/>
</dbReference>
<proteinExistence type="predicted"/>
<organism evidence="3 4">
    <name type="scientific">Lysobacter niastensis</name>
    <dbReference type="NCBI Taxonomy" id="380629"/>
    <lineage>
        <taxon>Bacteria</taxon>
        <taxon>Pseudomonadati</taxon>
        <taxon>Pseudomonadota</taxon>
        <taxon>Gammaproteobacteria</taxon>
        <taxon>Lysobacterales</taxon>
        <taxon>Lysobacteraceae</taxon>
        <taxon>Lysobacter</taxon>
    </lineage>
</organism>
<dbReference type="RefSeq" id="WP_194929952.1">
    <property type="nucleotide sequence ID" value="NZ_JADLZT010000002.1"/>
</dbReference>
<sequence length="335" mass="36790">MATMSVRAKTGIWLAMSMAAACAAVPPSAAQGPLATETADNALDERALHAGGNELRIEVVGMPRGARSDELQRWAAEAANATLTAFGRFPLPNATVRVEQIDSRDPSPVPWGQTLRRDDVSVLLYVRRNAGLEELREDWTAVHELSHLFHPFLGGQGRWLAEGLASYYQNVLRARAGLMTQAEAWKELDAGFGRGRRERSGERLDELSRRHRGTMRVYWAGAAFWLEADLTLRHQGSSLDAVLSKYSACCLRGTGQTQPEDFVDALDRAGGGGVFRGLFDRYAGSREFPALDGAYRELGLQSGENGLVYSRKPEAERLRRDIMGAGSSSREARAR</sequence>
<dbReference type="EMBL" id="JADLZT010000002">
    <property type="protein sequence ID" value="MBF6023371.1"/>
    <property type="molecule type" value="Genomic_DNA"/>
</dbReference>
<evidence type="ECO:0000313" key="4">
    <source>
        <dbReference type="Proteomes" id="UP001429984"/>
    </source>
</evidence>
<evidence type="ECO:0000256" key="1">
    <source>
        <dbReference type="SAM" id="SignalP"/>
    </source>
</evidence>
<protein>
    <recommendedName>
        <fullName evidence="2">Peptidase M61 catalytic domain-containing protein</fullName>
    </recommendedName>
</protein>